<evidence type="ECO:0000313" key="2">
    <source>
        <dbReference type="EMBL" id="KAK0557719.1"/>
    </source>
</evidence>
<protein>
    <recommendedName>
        <fullName evidence="4">Phosphatidylglycerol/phosphatidylinositol transfer protein</fullName>
    </recommendedName>
</protein>
<name>A0AAN6H142_9BASI</name>
<feature type="signal peptide" evidence="1">
    <location>
        <begin position="1"/>
        <end position="19"/>
    </location>
</feature>
<evidence type="ECO:0000313" key="3">
    <source>
        <dbReference type="Proteomes" id="UP001176517"/>
    </source>
</evidence>
<proteinExistence type="predicted"/>
<dbReference type="Proteomes" id="UP001176517">
    <property type="component" value="Unassembled WGS sequence"/>
</dbReference>
<accession>A0AAN6H142</accession>
<sequence>MKFTSAVVALAAFTGLAAATPAPTAAPRAMSYEHKARDSSSTVNEVLTVTGCGVINGTISLGSCPATKTTMITVSKALPKNSGFFISIGDVKSTLTLTETLTQTACGISVQGTQLPACPSSSTAIYTQVVKVGAAPAALAGPGLALLGSAVLAVVAGQLL</sequence>
<organism evidence="2 3">
    <name type="scientific">Tilletia horrida</name>
    <dbReference type="NCBI Taxonomy" id="155126"/>
    <lineage>
        <taxon>Eukaryota</taxon>
        <taxon>Fungi</taxon>
        <taxon>Dikarya</taxon>
        <taxon>Basidiomycota</taxon>
        <taxon>Ustilaginomycotina</taxon>
        <taxon>Exobasidiomycetes</taxon>
        <taxon>Tilletiales</taxon>
        <taxon>Tilletiaceae</taxon>
        <taxon>Tilletia</taxon>
    </lineage>
</organism>
<reference evidence="2" key="1">
    <citation type="journal article" date="2023" name="PhytoFront">
        <title>Draft Genome Resources of Seven Strains of Tilletia horrida, Causal Agent of Kernel Smut of Rice.</title>
        <authorList>
            <person name="Khanal S."/>
            <person name="Antony Babu S."/>
            <person name="Zhou X.G."/>
        </authorList>
    </citation>
    <scope>NUCLEOTIDE SEQUENCE</scope>
    <source>
        <strain evidence="2">TX6</strain>
    </source>
</reference>
<gene>
    <name evidence="2" type="ORF">OC846_000286</name>
</gene>
<dbReference type="AlphaFoldDB" id="A0AAN6H142"/>
<evidence type="ECO:0000256" key="1">
    <source>
        <dbReference type="SAM" id="SignalP"/>
    </source>
</evidence>
<keyword evidence="3" id="KW-1185">Reference proteome</keyword>
<dbReference type="EMBL" id="JAPDMZ010000003">
    <property type="protein sequence ID" value="KAK0557719.1"/>
    <property type="molecule type" value="Genomic_DNA"/>
</dbReference>
<keyword evidence="1" id="KW-0732">Signal</keyword>
<evidence type="ECO:0008006" key="4">
    <source>
        <dbReference type="Google" id="ProtNLM"/>
    </source>
</evidence>
<feature type="chain" id="PRO_5042933039" description="Phosphatidylglycerol/phosphatidylinositol transfer protein" evidence="1">
    <location>
        <begin position="20"/>
        <end position="160"/>
    </location>
</feature>
<comment type="caution">
    <text evidence="2">The sequence shown here is derived from an EMBL/GenBank/DDBJ whole genome shotgun (WGS) entry which is preliminary data.</text>
</comment>